<evidence type="ECO:0000313" key="3">
    <source>
        <dbReference type="Proteomes" id="UP000605427"/>
    </source>
</evidence>
<dbReference type="InterPro" id="IPR038765">
    <property type="entry name" value="Papain-like_cys_pep_sf"/>
</dbReference>
<dbReference type="InterPro" id="IPR002931">
    <property type="entry name" value="Transglutaminase-like"/>
</dbReference>
<protein>
    <recommendedName>
        <fullName evidence="1">Transglutaminase-like domain-containing protein</fullName>
    </recommendedName>
</protein>
<dbReference type="Gene3D" id="3.10.620.30">
    <property type="match status" value="1"/>
</dbReference>
<evidence type="ECO:0000259" key="1">
    <source>
        <dbReference type="Pfam" id="PF01841"/>
    </source>
</evidence>
<dbReference type="PANTHER" id="PTHR33490">
    <property type="entry name" value="BLR5614 PROTEIN-RELATED"/>
    <property type="match status" value="1"/>
</dbReference>
<accession>A0ABQ1ZUL0</accession>
<dbReference type="EMBL" id="BMDD01000003">
    <property type="protein sequence ID" value="GGH79737.1"/>
    <property type="molecule type" value="Genomic_DNA"/>
</dbReference>
<sequence>MHAIKLQSTLSTDAYLQPSDYADFHDRGIQQRIRTFDQTTELERIQAAYEFVRDEISHSMDIRSLEVTRRASEVLRQGHGICYAKSHLLAALLRGMGIPAGMCYQRLTWDDTVEGGYAIHALNTVYLREKDQWIRLDARGNKEGVDARFSIETEQLAYHARAELGEVDYETNFHEPPPAIIEALENHSDCMRMCAAGLPTELKEHVQAE</sequence>
<comment type="caution">
    <text evidence="2">The sequence shown here is derived from an EMBL/GenBank/DDBJ whole genome shotgun (WGS) entry which is preliminary data.</text>
</comment>
<dbReference type="Proteomes" id="UP000605427">
    <property type="component" value="Unassembled WGS sequence"/>
</dbReference>
<proteinExistence type="predicted"/>
<feature type="domain" description="Transglutaminase-like" evidence="1">
    <location>
        <begin position="37"/>
        <end position="138"/>
    </location>
</feature>
<dbReference type="PANTHER" id="PTHR33490:SF3">
    <property type="entry name" value="CONSERVED INTEGRAL MEMBRANE PROTEIN"/>
    <property type="match status" value="1"/>
</dbReference>
<dbReference type="SUPFAM" id="SSF54001">
    <property type="entry name" value="Cysteine proteinases"/>
    <property type="match status" value="1"/>
</dbReference>
<dbReference type="RefSeq" id="WP_172244293.1">
    <property type="nucleotide sequence ID" value="NZ_BMDD01000003.1"/>
</dbReference>
<dbReference type="Pfam" id="PF01841">
    <property type="entry name" value="Transglut_core"/>
    <property type="match status" value="1"/>
</dbReference>
<name>A0ABQ1ZUL0_9BACL</name>
<gene>
    <name evidence="2" type="ORF">GCM10007362_26980</name>
</gene>
<keyword evidence="3" id="KW-1185">Reference proteome</keyword>
<reference evidence="3" key="1">
    <citation type="journal article" date="2019" name="Int. J. Syst. Evol. Microbiol.">
        <title>The Global Catalogue of Microorganisms (GCM) 10K type strain sequencing project: providing services to taxonomists for standard genome sequencing and annotation.</title>
        <authorList>
            <consortium name="The Broad Institute Genomics Platform"/>
            <consortium name="The Broad Institute Genome Sequencing Center for Infectious Disease"/>
            <person name="Wu L."/>
            <person name="Ma J."/>
        </authorList>
    </citation>
    <scope>NUCLEOTIDE SEQUENCE [LARGE SCALE GENOMIC DNA]</scope>
    <source>
        <strain evidence="3">CCM 8702</strain>
    </source>
</reference>
<evidence type="ECO:0000313" key="2">
    <source>
        <dbReference type="EMBL" id="GGH79737.1"/>
    </source>
</evidence>
<organism evidence="2 3">
    <name type="scientific">Saccharibacillus endophyticus</name>
    <dbReference type="NCBI Taxonomy" id="2060666"/>
    <lineage>
        <taxon>Bacteria</taxon>
        <taxon>Bacillati</taxon>
        <taxon>Bacillota</taxon>
        <taxon>Bacilli</taxon>
        <taxon>Bacillales</taxon>
        <taxon>Paenibacillaceae</taxon>
        <taxon>Saccharibacillus</taxon>
    </lineage>
</organism>